<dbReference type="GO" id="GO:0008168">
    <property type="term" value="F:methyltransferase activity"/>
    <property type="evidence" value="ECO:0007669"/>
    <property type="project" value="UniProtKB-UniRule"/>
</dbReference>
<feature type="domain" description="Hcy-binding" evidence="5">
    <location>
        <begin position="1"/>
        <end position="364"/>
    </location>
</feature>
<keyword evidence="3" id="KW-0479">Metal-binding</keyword>
<name>A0AB34IBY4_PRYPA</name>
<dbReference type="SUPFAM" id="SSF82282">
    <property type="entry name" value="Homocysteine S-methyltransferase"/>
    <property type="match status" value="2"/>
</dbReference>
<evidence type="ECO:0000313" key="7">
    <source>
        <dbReference type="Proteomes" id="UP001515480"/>
    </source>
</evidence>
<evidence type="ECO:0000313" key="6">
    <source>
        <dbReference type="EMBL" id="KAL1496180.1"/>
    </source>
</evidence>
<dbReference type="GO" id="GO:0046872">
    <property type="term" value="F:metal ion binding"/>
    <property type="evidence" value="ECO:0007669"/>
    <property type="project" value="UniProtKB-KW"/>
</dbReference>
<feature type="compositionally biased region" description="Pro residues" evidence="4">
    <location>
        <begin position="104"/>
        <end position="115"/>
    </location>
</feature>
<feature type="binding site" evidence="3">
    <location>
        <position position="261"/>
    </location>
    <ligand>
        <name>Zn(2+)</name>
        <dbReference type="ChEBI" id="CHEBI:29105"/>
    </ligand>
</feature>
<feature type="binding site" evidence="3">
    <location>
        <position position="349"/>
    </location>
    <ligand>
        <name>Zn(2+)</name>
        <dbReference type="ChEBI" id="CHEBI:29105"/>
    </ligand>
</feature>
<keyword evidence="7" id="KW-1185">Reference proteome</keyword>
<accession>A0AB34IBY4</accession>
<sequence>MVLLLDGGTGHELKLRTAASSFHEAMLLNTRSRPLVEAVHRAFLCAGCAAITTNNFTLTRAALAAAQPPSATASPAPAHPNPSSPSSPPSSPSSSSSSSRSPSPSSPSSPSPSSPSIPSLGASTRAAAAAARAAASSASPSALVFGCLPPLGPRCYDPAGVPLSLRRLTREYTQIASHLLAGGPPDALLAETLSTSREALGAAAAAAAVGLPLYVCFTIGDTPASPLAPPRLRGGELLEAAVEALLAAEAAPSVVGVGVNCAAPRAVGAALPFARRAAAGRVPLVAYANGFRTTTSEWLRRGEAGEAEDEGEAENDPAEYDEEGMILPQAYARHVEEWVAGGAEVVGGCCGCSPRVMEAVARALAARQAGAEER</sequence>
<dbReference type="Proteomes" id="UP001515480">
    <property type="component" value="Unassembled WGS sequence"/>
</dbReference>
<dbReference type="PANTHER" id="PTHR11103:SF18">
    <property type="entry name" value="SLR1189 PROTEIN"/>
    <property type="match status" value="1"/>
</dbReference>
<comment type="cofactor">
    <cofactor evidence="3">
        <name>Zn(2+)</name>
        <dbReference type="ChEBI" id="CHEBI:29105"/>
    </cofactor>
</comment>
<organism evidence="6 7">
    <name type="scientific">Prymnesium parvum</name>
    <name type="common">Toxic golden alga</name>
    <dbReference type="NCBI Taxonomy" id="97485"/>
    <lineage>
        <taxon>Eukaryota</taxon>
        <taxon>Haptista</taxon>
        <taxon>Haptophyta</taxon>
        <taxon>Prymnesiophyceae</taxon>
        <taxon>Prymnesiales</taxon>
        <taxon>Prymnesiaceae</taxon>
        <taxon>Prymnesium</taxon>
    </lineage>
</organism>
<dbReference type="PANTHER" id="PTHR11103">
    <property type="entry name" value="SLR1189 PROTEIN"/>
    <property type="match status" value="1"/>
</dbReference>
<dbReference type="PROSITE" id="PS50970">
    <property type="entry name" value="HCY"/>
    <property type="match status" value="1"/>
</dbReference>
<evidence type="ECO:0000256" key="4">
    <source>
        <dbReference type="SAM" id="MobiDB-lite"/>
    </source>
</evidence>
<dbReference type="Pfam" id="PF02574">
    <property type="entry name" value="S-methyl_trans"/>
    <property type="match status" value="2"/>
</dbReference>
<comment type="caution">
    <text evidence="6">The sequence shown here is derived from an EMBL/GenBank/DDBJ whole genome shotgun (WGS) entry which is preliminary data.</text>
</comment>
<keyword evidence="1 3" id="KW-0489">Methyltransferase</keyword>
<dbReference type="EMBL" id="JBGBPQ010000030">
    <property type="protein sequence ID" value="KAL1496180.1"/>
    <property type="molecule type" value="Genomic_DNA"/>
</dbReference>
<dbReference type="InterPro" id="IPR003726">
    <property type="entry name" value="HCY_dom"/>
</dbReference>
<feature type="compositionally biased region" description="Low complexity" evidence="4">
    <location>
        <begin position="92"/>
        <end position="103"/>
    </location>
</feature>
<feature type="binding site" evidence="3">
    <location>
        <position position="350"/>
    </location>
    <ligand>
        <name>Zn(2+)</name>
        <dbReference type="ChEBI" id="CHEBI:29105"/>
    </ligand>
</feature>
<reference evidence="6 7" key="1">
    <citation type="journal article" date="2024" name="Science">
        <title>Giant polyketide synthase enzymes in the biosynthesis of giant marine polyether toxins.</title>
        <authorList>
            <person name="Fallon T.R."/>
            <person name="Shende V.V."/>
            <person name="Wierzbicki I.H."/>
            <person name="Pendleton A.L."/>
            <person name="Watervoot N.F."/>
            <person name="Auber R.P."/>
            <person name="Gonzalez D.J."/>
            <person name="Wisecaver J.H."/>
            <person name="Moore B.S."/>
        </authorList>
    </citation>
    <scope>NUCLEOTIDE SEQUENCE [LARGE SCALE GENOMIC DNA]</scope>
    <source>
        <strain evidence="6 7">12B1</strain>
    </source>
</reference>
<feature type="compositionally biased region" description="Acidic residues" evidence="4">
    <location>
        <begin position="305"/>
        <end position="318"/>
    </location>
</feature>
<dbReference type="InterPro" id="IPR036589">
    <property type="entry name" value="HCY_dom_sf"/>
</dbReference>
<proteinExistence type="predicted"/>
<evidence type="ECO:0000256" key="1">
    <source>
        <dbReference type="ARBA" id="ARBA00022603"/>
    </source>
</evidence>
<protein>
    <recommendedName>
        <fullName evidence="5">Hcy-binding domain-containing protein</fullName>
    </recommendedName>
</protein>
<feature type="compositionally biased region" description="Pro residues" evidence="4">
    <location>
        <begin position="77"/>
        <end position="91"/>
    </location>
</feature>
<evidence type="ECO:0000256" key="2">
    <source>
        <dbReference type="ARBA" id="ARBA00022679"/>
    </source>
</evidence>
<gene>
    <name evidence="6" type="ORF">AB1Y20_014796</name>
</gene>
<dbReference type="Gene3D" id="3.20.20.330">
    <property type="entry name" value="Homocysteine-binding-like domain"/>
    <property type="match status" value="1"/>
</dbReference>
<evidence type="ECO:0000256" key="3">
    <source>
        <dbReference type="PROSITE-ProRule" id="PRU00333"/>
    </source>
</evidence>
<evidence type="ECO:0000259" key="5">
    <source>
        <dbReference type="PROSITE" id="PS50970"/>
    </source>
</evidence>
<keyword evidence="2 3" id="KW-0808">Transferase</keyword>
<feature type="region of interest" description="Disordered" evidence="4">
    <location>
        <begin position="299"/>
        <end position="318"/>
    </location>
</feature>
<dbReference type="GO" id="GO:0032259">
    <property type="term" value="P:methylation"/>
    <property type="evidence" value="ECO:0007669"/>
    <property type="project" value="UniProtKB-KW"/>
</dbReference>
<feature type="region of interest" description="Disordered" evidence="4">
    <location>
        <begin position="69"/>
        <end position="120"/>
    </location>
</feature>
<dbReference type="AlphaFoldDB" id="A0AB34IBY4"/>
<keyword evidence="3" id="KW-0862">Zinc</keyword>